<name>A0A1Z5R377_SORBI</name>
<proteinExistence type="predicted"/>
<dbReference type="EMBL" id="CM000768">
    <property type="protein sequence ID" value="OQU78234.1"/>
    <property type="molecule type" value="Genomic_DNA"/>
</dbReference>
<keyword evidence="2" id="KW-1185">Reference proteome</keyword>
<dbReference type="Gramene" id="OQU78234">
    <property type="protein sequence ID" value="OQU78234"/>
    <property type="gene ID" value="SORBI_3009G183101"/>
</dbReference>
<dbReference type="Proteomes" id="UP000000768">
    <property type="component" value="Chromosome 9"/>
</dbReference>
<reference evidence="1 2" key="1">
    <citation type="journal article" date="2009" name="Nature">
        <title>The Sorghum bicolor genome and the diversification of grasses.</title>
        <authorList>
            <person name="Paterson A.H."/>
            <person name="Bowers J.E."/>
            <person name="Bruggmann R."/>
            <person name="Dubchak I."/>
            <person name="Grimwood J."/>
            <person name="Gundlach H."/>
            <person name="Haberer G."/>
            <person name="Hellsten U."/>
            <person name="Mitros T."/>
            <person name="Poliakov A."/>
            <person name="Schmutz J."/>
            <person name="Spannagl M."/>
            <person name="Tang H."/>
            <person name="Wang X."/>
            <person name="Wicker T."/>
            <person name="Bharti A.K."/>
            <person name="Chapman J."/>
            <person name="Feltus F.A."/>
            <person name="Gowik U."/>
            <person name="Grigoriev I.V."/>
            <person name="Lyons E."/>
            <person name="Maher C.A."/>
            <person name="Martis M."/>
            <person name="Narechania A."/>
            <person name="Otillar R.P."/>
            <person name="Penning B.W."/>
            <person name="Salamov A.A."/>
            <person name="Wang Y."/>
            <person name="Zhang L."/>
            <person name="Carpita N.C."/>
            <person name="Freeling M."/>
            <person name="Gingle A.R."/>
            <person name="Hash C.T."/>
            <person name="Keller B."/>
            <person name="Klein P."/>
            <person name="Kresovich S."/>
            <person name="McCann M.C."/>
            <person name="Ming R."/>
            <person name="Peterson D.G."/>
            <person name="Mehboob-ur-Rahman"/>
            <person name="Ware D."/>
            <person name="Westhoff P."/>
            <person name="Mayer K.F."/>
            <person name="Messing J."/>
            <person name="Rokhsar D.S."/>
        </authorList>
    </citation>
    <scope>NUCLEOTIDE SEQUENCE [LARGE SCALE GENOMIC DNA]</scope>
    <source>
        <strain evidence="2">cv. BTx623</strain>
    </source>
</reference>
<organism evidence="1 2">
    <name type="scientific">Sorghum bicolor</name>
    <name type="common">Sorghum</name>
    <name type="synonym">Sorghum vulgare</name>
    <dbReference type="NCBI Taxonomy" id="4558"/>
    <lineage>
        <taxon>Eukaryota</taxon>
        <taxon>Viridiplantae</taxon>
        <taxon>Streptophyta</taxon>
        <taxon>Embryophyta</taxon>
        <taxon>Tracheophyta</taxon>
        <taxon>Spermatophyta</taxon>
        <taxon>Magnoliopsida</taxon>
        <taxon>Liliopsida</taxon>
        <taxon>Poales</taxon>
        <taxon>Poaceae</taxon>
        <taxon>PACMAD clade</taxon>
        <taxon>Panicoideae</taxon>
        <taxon>Andropogonodae</taxon>
        <taxon>Andropogoneae</taxon>
        <taxon>Sorghinae</taxon>
        <taxon>Sorghum</taxon>
    </lineage>
</organism>
<reference evidence="2" key="2">
    <citation type="journal article" date="2018" name="Plant J.">
        <title>The Sorghum bicolor reference genome: improved assembly, gene annotations, a transcriptome atlas, and signatures of genome organization.</title>
        <authorList>
            <person name="McCormick R.F."/>
            <person name="Truong S.K."/>
            <person name="Sreedasyam A."/>
            <person name="Jenkins J."/>
            <person name="Shu S."/>
            <person name="Sims D."/>
            <person name="Kennedy M."/>
            <person name="Amirebrahimi M."/>
            <person name="Weers B.D."/>
            <person name="McKinley B."/>
            <person name="Mattison A."/>
            <person name="Morishige D.T."/>
            <person name="Grimwood J."/>
            <person name="Schmutz J."/>
            <person name="Mullet J.E."/>
        </authorList>
    </citation>
    <scope>NUCLEOTIDE SEQUENCE [LARGE SCALE GENOMIC DNA]</scope>
    <source>
        <strain evidence="2">cv. BTx623</strain>
    </source>
</reference>
<evidence type="ECO:0000313" key="2">
    <source>
        <dbReference type="Proteomes" id="UP000000768"/>
    </source>
</evidence>
<gene>
    <name evidence="1" type="ORF">SORBI_3009G183101</name>
</gene>
<sequence length="57" mass="6583">MQMQKEGSLLVMERLVEGWRSLGDNLHGHKRNQSLRLFKHTTFNSHCVCSVSSPQSR</sequence>
<dbReference type="AlphaFoldDB" id="A0A1Z5R377"/>
<protein>
    <submittedName>
        <fullName evidence="1">Uncharacterized protein</fullName>
    </submittedName>
</protein>
<evidence type="ECO:0000313" key="1">
    <source>
        <dbReference type="EMBL" id="OQU78234.1"/>
    </source>
</evidence>
<accession>A0A1Z5R377</accession>
<dbReference type="InParanoid" id="A0A1Z5R377"/>